<dbReference type="InterPro" id="IPR002410">
    <property type="entry name" value="Peptidase_S33"/>
</dbReference>
<dbReference type="InterPro" id="IPR051601">
    <property type="entry name" value="Serine_prot/Carboxylest_S33"/>
</dbReference>
<evidence type="ECO:0000313" key="4">
    <source>
        <dbReference type="EMBL" id="GIE23723.1"/>
    </source>
</evidence>
<evidence type="ECO:0000256" key="2">
    <source>
        <dbReference type="ARBA" id="ARBA00022801"/>
    </source>
</evidence>
<dbReference type="PANTHER" id="PTHR43248">
    <property type="entry name" value="2-SUCCINYL-6-HYDROXY-2,4-CYCLOHEXADIENE-1-CARBOXYLATE SYNTHASE"/>
    <property type="match status" value="1"/>
</dbReference>
<evidence type="ECO:0000313" key="5">
    <source>
        <dbReference type="Proteomes" id="UP000603200"/>
    </source>
</evidence>
<feature type="domain" description="AB hydrolase-1" evidence="3">
    <location>
        <begin position="51"/>
        <end position="194"/>
    </location>
</feature>
<dbReference type="SUPFAM" id="SSF53474">
    <property type="entry name" value="alpha/beta-Hydrolases"/>
    <property type="match status" value="1"/>
</dbReference>
<sequence length="424" mass="46754">MLRTVIANPGIVFKDHVVAVPLDHSRPDDGETIEVFAREIVAADRARDELPWLLFLQGGPGSPGTRPFGQDAWLRRALRTHRVLMLDQRGTGRSTPITARTVQGMTDEQIAAYLRLMRADSIVRDAEILREEVAGWVPWDTFGQSYGGFCTLTYLSIAPEGLRNCYVTGGLPGLTATAQDVYARTYPRVAAKNAAYYQAYPEDAAAIRRLSDRLTAEDVRLPDGDRLTARRLRLLGSAFGMSNGFSNVHWLIESAGLGAEIPDAFRYAVTSETGFVDRPLYALQEYCYGAPGSATGWAAEEAIALYPEFAEKADPLYFTGEMMFPWMFEEIKALRPFAGAAEILARAQDWPALYDPARLASNEVPVRAAVYHDDMYVDAGLSLETAAAVGNVRTWVTNEFEHDGLRADGERVLGRLMDMATGLA</sequence>
<keyword evidence="2 4" id="KW-0378">Hydrolase</keyword>
<dbReference type="GO" id="GO:0016787">
    <property type="term" value="F:hydrolase activity"/>
    <property type="evidence" value="ECO:0007669"/>
    <property type="project" value="UniProtKB-KW"/>
</dbReference>
<dbReference type="PANTHER" id="PTHR43248:SF2">
    <property type="entry name" value="PROLYL AMINOPEPTIDASE"/>
    <property type="match status" value="1"/>
</dbReference>
<name>A0ABQ3ZZC8_9ACTN</name>
<protein>
    <submittedName>
        <fullName evidence="4">Alpha/beta hydrolase</fullName>
    </submittedName>
</protein>
<proteinExistence type="inferred from homology"/>
<organism evidence="4 5">
    <name type="scientific">Winogradskya humida</name>
    <dbReference type="NCBI Taxonomy" id="113566"/>
    <lineage>
        <taxon>Bacteria</taxon>
        <taxon>Bacillati</taxon>
        <taxon>Actinomycetota</taxon>
        <taxon>Actinomycetes</taxon>
        <taxon>Micromonosporales</taxon>
        <taxon>Micromonosporaceae</taxon>
        <taxon>Winogradskya</taxon>
    </lineage>
</organism>
<dbReference type="Pfam" id="PF00561">
    <property type="entry name" value="Abhydrolase_1"/>
    <property type="match status" value="1"/>
</dbReference>
<dbReference type="Gene3D" id="3.40.50.1820">
    <property type="entry name" value="alpha/beta hydrolase"/>
    <property type="match status" value="1"/>
</dbReference>
<comment type="similarity">
    <text evidence="1">Belongs to the peptidase S33 family.</text>
</comment>
<gene>
    <name evidence="4" type="ORF">Ahu01nite_068250</name>
</gene>
<accession>A0ABQ3ZZC8</accession>
<evidence type="ECO:0000259" key="3">
    <source>
        <dbReference type="Pfam" id="PF00561"/>
    </source>
</evidence>
<dbReference type="InterPro" id="IPR029058">
    <property type="entry name" value="AB_hydrolase_fold"/>
</dbReference>
<dbReference type="InterPro" id="IPR000073">
    <property type="entry name" value="AB_hydrolase_1"/>
</dbReference>
<dbReference type="PRINTS" id="PR00793">
    <property type="entry name" value="PROAMNOPTASE"/>
</dbReference>
<dbReference type="Proteomes" id="UP000603200">
    <property type="component" value="Unassembled WGS sequence"/>
</dbReference>
<evidence type="ECO:0000256" key="1">
    <source>
        <dbReference type="ARBA" id="ARBA00010088"/>
    </source>
</evidence>
<reference evidence="4 5" key="1">
    <citation type="submission" date="2021-01" db="EMBL/GenBank/DDBJ databases">
        <title>Whole genome shotgun sequence of Actinoplanes humidus NBRC 14915.</title>
        <authorList>
            <person name="Komaki H."/>
            <person name="Tamura T."/>
        </authorList>
    </citation>
    <scope>NUCLEOTIDE SEQUENCE [LARGE SCALE GENOMIC DNA]</scope>
    <source>
        <strain evidence="4 5">NBRC 14915</strain>
    </source>
</reference>
<dbReference type="EMBL" id="BOMN01000095">
    <property type="protein sequence ID" value="GIE23723.1"/>
    <property type="molecule type" value="Genomic_DNA"/>
</dbReference>
<comment type="caution">
    <text evidence="4">The sequence shown here is derived from an EMBL/GenBank/DDBJ whole genome shotgun (WGS) entry which is preliminary data.</text>
</comment>
<keyword evidence="5" id="KW-1185">Reference proteome</keyword>